<dbReference type="InterPro" id="IPR027443">
    <property type="entry name" value="IPNS-like_sf"/>
</dbReference>
<name>A0A1X7UMK2_AMPQE</name>
<dbReference type="InterPro" id="IPR019734">
    <property type="entry name" value="TPR_rpt"/>
</dbReference>
<feature type="region of interest" description="Disordered" evidence="2">
    <location>
        <begin position="44"/>
        <end position="69"/>
    </location>
</feature>
<dbReference type="STRING" id="400682.A0A1X7UMK2"/>
<dbReference type="InterPro" id="IPR007803">
    <property type="entry name" value="Asp/Arg/Pro-Hydrxlase"/>
</dbReference>
<reference evidence="5" key="2">
    <citation type="submission" date="2017-05" db="UniProtKB">
        <authorList>
            <consortium name="EnsemblMetazoa"/>
        </authorList>
    </citation>
    <scope>IDENTIFICATION</scope>
</reference>
<dbReference type="EnsemblMetazoa" id="XM_019997939.1">
    <property type="protein sequence ID" value="XP_019853498.1"/>
    <property type="gene ID" value="LOC105313175"/>
</dbReference>
<dbReference type="GO" id="GO:0005783">
    <property type="term" value="C:endoplasmic reticulum"/>
    <property type="evidence" value="ECO:0007669"/>
    <property type="project" value="TreeGrafter"/>
</dbReference>
<dbReference type="PANTHER" id="PTHR12366">
    <property type="entry name" value="ASPARTYL/ASPARAGINYL BETA-HYDROXYLASE"/>
    <property type="match status" value="1"/>
</dbReference>
<dbReference type="KEGG" id="aqu:105313175"/>
<organism evidence="5">
    <name type="scientific">Amphimedon queenslandica</name>
    <name type="common">Sponge</name>
    <dbReference type="NCBI Taxonomy" id="400682"/>
    <lineage>
        <taxon>Eukaryota</taxon>
        <taxon>Metazoa</taxon>
        <taxon>Porifera</taxon>
        <taxon>Demospongiae</taxon>
        <taxon>Heteroscleromorpha</taxon>
        <taxon>Haplosclerida</taxon>
        <taxon>Niphatidae</taxon>
        <taxon>Amphimedon</taxon>
    </lineage>
</organism>
<evidence type="ECO:0000313" key="6">
    <source>
        <dbReference type="Proteomes" id="UP000007879"/>
    </source>
</evidence>
<feature type="transmembrane region" description="Helical" evidence="3">
    <location>
        <begin position="79"/>
        <end position="97"/>
    </location>
</feature>
<dbReference type="InterPro" id="IPR039038">
    <property type="entry name" value="ASPH"/>
</dbReference>
<feature type="compositionally biased region" description="Basic and acidic residues" evidence="2">
    <location>
        <begin position="49"/>
        <end position="59"/>
    </location>
</feature>
<evidence type="ECO:0000256" key="3">
    <source>
        <dbReference type="SAM" id="Phobius"/>
    </source>
</evidence>
<protein>
    <recommendedName>
        <fullName evidence="4">Aspartyl/asparaginy/proline hydroxylase domain-containing protein</fullName>
    </recommendedName>
</protein>
<evidence type="ECO:0000256" key="2">
    <source>
        <dbReference type="SAM" id="MobiDB-lite"/>
    </source>
</evidence>
<dbReference type="EnsemblMetazoa" id="Aqu2.1.28637_001">
    <property type="protein sequence ID" value="Aqu2.1.28637_001"/>
    <property type="gene ID" value="Aqu2.1.28637"/>
</dbReference>
<feature type="compositionally biased region" description="Low complexity" evidence="2">
    <location>
        <begin position="130"/>
        <end position="146"/>
    </location>
</feature>
<dbReference type="Gene3D" id="1.25.40.10">
    <property type="entry name" value="Tetratricopeptide repeat domain"/>
    <property type="match status" value="1"/>
</dbReference>
<dbReference type="Gene3D" id="2.60.120.330">
    <property type="entry name" value="B-lactam Antibiotic, Isopenicillin N Synthase, Chain"/>
    <property type="match status" value="1"/>
</dbReference>
<dbReference type="Pfam" id="PF05118">
    <property type="entry name" value="Asp_Arg_Hydrox"/>
    <property type="match status" value="1"/>
</dbReference>
<dbReference type="SUPFAM" id="SSF48452">
    <property type="entry name" value="TPR-like"/>
    <property type="match status" value="1"/>
</dbReference>
<dbReference type="OMA" id="YTELVKX"/>
<keyword evidence="3" id="KW-0812">Transmembrane</keyword>
<dbReference type="OrthoDB" id="438431at2759"/>
<feature type="compositionally biased region" description="Polar residues" evidence="2">
    <location>
        <begin position="104"/>
        <end position="129"/>
    </location>
</feature>
<dbReference type="eggNOG" id="KOG3696">
    <property type="taxonomic scope" value="Eukaryota"/>
</dbReference>
<evidence type="ECO:0000256" key="1">
    <source>
        <dbReference type="ARBA" id="ARBA00007730"/>
    </source>
</evidence>
<evidence type="ECO:0000313" key="5">
    <source>
        <dbReference type="EnsemblMetazoa" id="Aqu2.1.28637_001"/>
    </source>
</evidence>
<feature type="region of interest" description="Disordered" evidence="2">
    <location>
        <begin position="102"/>
        <end position="200"/>
    </location>
</feature>
<dbReference type="Proteomes" id="UP000007879">
    <property type="component" value="Unassembled WGS sequence"/>
</dbReference>
<dbReference type="GO" id="GO:0062101">
    <property type="term" value="F:peptidyl-aspartic acid 3-dioxygenase activity"/>
    <property type="evidence" value="ECO:0007669"/>
    <property type="project" value="InterPro"/>
</dbReference>
<proteinExistence type="inferred from homology"/>
<dbReference type="AlphaFoldDB" id="A0A1X7UMK2"/>
<gene>
    <name evidence="5" type="primary">105313175</name>
</gene>
<evidence type="ECO:0000259" key="4">
    <source>
        <dbReference type="Pfam" id="PF05118"/>
    </source>
</evidence>
<comment type="similarity">
    <text evidence="1">Belongs to the aspartyl/asparaginyl beta-hydroxylase family.</text>
</comment>
<dbReference type="InterPro" id="IPR011990">
    <property type="entry name" value="TPR-like_helical_dom_sf"/>
</dbReference>
<dbReference type="Pfam" id="PF13432">
    <property type="entry name" value="TPR_16"/>
    <property type="match status" value="2"/>
</dbReference>
<feature type="domain" description="Aspartyl/asparaginy/proline hydroxylase" evidence="4">
    <location>
        <begin position="489"/>
        <end position="623"/>
    </location>
</feature>
<keyword evidence="6" id="KW-1185">Reference proteome</keyword>
<feature type="compositionally biased region" description="Basic and acidic residues" evidence="2">
    <location>
        <begin position="158"/>
        <end position="185"/>
    </location>
</feature>
<sequence>MWEWSCGLLRGVSPELDRPGLLCEFAVGFVQDCQDTYEAMASSTVRQRSVGEELKDKRKEQRHLKKIKDDAETKRKRKIILWILALTVLLSLSVYYYNYKPSKGRQQTPSPIPQQAPSSGINDAKSSNQSTTKSEPSSKKSPSTKEQLSKSKSKKNKSSSEKVSSKKEKALPKKEKASPKKEKASPTKSQKSGPASKSREELLKTKISDLPILRRPVPPSDPDRPLIMEILEADDYLKGGYYSEALDKFKKVLKRFKQSPRGLLGKALALEGLGKTKGSIKYLDKAIDIYYQISFEASSLANDDIKLAALMGLADCAERREKTTMLIKALKKAVVMEPMHEVYATKLAQAYMKGGQMEEAEKLLEDVINKWPGNSLAHANLGYLHYKGGRFDKAMPHLVKGLSENREIQKNPKFYLYTGETLSRLDKTEEAGLVYAEGVARGFFPSVDQRSLYNEPDLEARPWWKVNEVGEQVLVELEKMAPVLKSELMSAIETNADMFSDANQTQIILISKGKWNKRPCTVLPTLCQLLHKMPSATKCRRGETKVLLIPGPVHISSHIGLTNTNLRALLPLNLSGPLKIRMNKDTRELREGLVSVIDDSFEQEMLYTGKGQSLILTVDFWHPDLPETKRKKLSTL</sequence>
<reference evidence="6" key="1">
    <citation type="journal article" date="2010" name="Nature">
        <title>The Amphimedon queenslandica genome and the evolution of animal complexity.</title>
        <authorList>
            <person name="Srivastava M."/>
            <person name="Simakov O."/>
            <person name="Chapman J."/>
            <person name="Fahey B."/>
            <person name="Gauthier M.E."/>
            <person name="Mitros T."/>
            <person name="Richards G.S."/>
            <person name="Conaco C."/>
            <person name="Dacre M."/>
            <person name="Hellsten U."/>
            <person name="Larroux C."/>
            <person name="Putnam N.H."/>
            <person name="Stanke M."/>
            <person name="Adamska M."/>
            <person name="Darling A."/>
            <person name="Degnan S.M."/>
            <person name="Oakley T.H."/>
            <person name="Plachetzki D.C."/>
            <person name="Zhai Y."/>
            <person name="Adamski M."/>
            <person name="Calcino A."/>
            <person name="Cummins S.F."/>
            <person name="Goodstein D.M."/>
            <person name="Harris C."/>
            <person name="Jackson D.J."/>
            <person name="Leys S.P."/>
            <person name="Shu S."/>
            <person name="Woodcroft B.J."/>
            <person name="Vervoort M."/>
            <person name="Kosik K.S."/>
            <person name="Manning G."/>
            <person name="Degnan B.M."/>
            <person name="Rokhsar D.S."/>
        </authorList>
    </citation>
    <scope>NUCLEOTIDE SEQUENCE [LARGE SCALE GENOMIC DNA]</scope>
</reference>
<accession>A0A1X7UMK2</accession>
<keyword evidence="3" id="KW-0472">Membrane</keyword>
<dbReference type="SMART" id="SM00028">
    <property type="entry name" value="TPR"/>
    <property type="match status" value="4"/>
</dbReference>
<dbReference type="InParanoid" id="A0A1X7UMK2"/>
<keyword evidence="3" id="KW-1133">Transmembrane helix</keyword>
<dbReference type="PANTHER" id="PTHR12366:SF29">
    <property type="entry name" value="ASPARTYL BETA-HYDROXYLASE, ISOFORM L"/>
    <property type="match status" value="1"/>
</dbReference>